<name>A0ABR4FRS5_9EURO</name>
<feature type="compositionally biased region" description="Basic and acidic residues" evidence="1">
    <location>
        <begin position="38"/>
        <end position="54"/>
    </location>
</feature>
<sequence length="140" mass="16187">MMASSDTPQARCINPTLLYPPYIGPHWPQNQPPTPADTPREEPNTEHPAKPPDKRVKRPSQKATKRRTRKAVRQAQETIITESSWVIDSFRLTGNEKVLLLDLLESATRRPPTEKERESYENEFWTNYAGFINRVYLLGE</sequence>
<feature type="region of interest" description="Disordered" evidence="1">
    <location>
        <begin position="1"/>
        <end position="75"/>
    </location>
</feature>
<organism evidence="2 3">
    <name type="scientific">Aspergillus keveii</name>
    <dbReference type="NCBI Taxonomy" id="714993"/>
    <lineage>
        <taxon>Eukaryota</taxon>
        <taxon>Fungi</taxon>
        <taxon>Dikarya</taxon>
        <taxon>Ascomycota</taxon>
        <taxon>Pezizomycotina</taxon>
        <taxon>Eurotiomycetes</taxon>
        <taxon>Eurotiomycetidae</taxon>
        <taxon>Eurotiales</taxon>
        <taxon>Aspergillaceae</taxon>
        <taxon>Aspergillus</taxon>
        <taxon>Aspergillus subgen. Nidulantes</taxon>
    </lineage>
</organism>
<keyword evidence="3" id="KW-1185">Reference proteome</keyword>
<feature type="compositionally biased region" description="Basic residues" evidence="1">
    <location>
        <begin position="55"/>
        <end position="72"/>
    </location>
</feature>
<protein>
    <submittedName>
        <fullName evidence="2">Uncharacterized protein</fullName>
    </submittedName>
</protein>
<evidence type="ECO:0000313" key="3">
    <source>
        <dbReference type="Proteomes" id="UP001610563"/>
    </source>
</evidence>
<comment type="caution">
    <text evidence="2">The sequence shown here is derived from an EMBL/GenBank/DDBJ whole genome shotgun (WGS) entry which is preliminary data.</text>
</comment>
<accession>A0ABR4FRS5</accession>
<proteinExistence type="predicted"/>
<reference evidence="2 3" key="1">
    <citation type="submission" date="2024-07" db="EMBL/GenBank/DDBJ databases">
        <title>Section-level genome sequencing and comparative genomics of Aspergillus sections Usti and Cavernicolus.</title>
        <authorList>
            <consortium name="Lawrence Berkeley National Laboratory"/>
            <person name="Nybo J.L."/>
            <person name="Vesth T.C."/>
            <person name="Theobald S."/>
            <person name="Frisvad J.C."/>
            <person name="Larsen T.O."/>
            <person name="Kjaerboelling I."/>
            <person name="Rothschild-Mancinelli K."/>
            <person name="Lyhne E.K."/>
            <person name="Kogle M.E."/>
            <person name="Barry K."/>
            <person name="Clum A."/>
            <person name="Na H."/>
            <person name="Ledsgaard L."/>
            <person name="Lin J."/>
            <person name="Lipzen A."/>
            <person name="Kuo A."/>
            <person name="Riley R."/>
            <person name="Mondo S."/>
            <person name="Labutti K."/>
            <person name="Haridas S."/>
            <person name="Pangalinan J."/>
            <person name="Salamov A.A."/>
            <person name="Simmons B.A."/>
            <person name="Magnuson J.K."/>
            <person name="Chen J."/>
            <person name="Drula E."/>
            <person name="Henrissat B."/>
            <person name="Wiebenga A."/>
            <person name="Lubbers R.J."/>
            <person name="Gomes A.C."/>
            <person name="Makela M.R."/>
            <person name="Stajich J."/>
            <person name="Grigoriev I.V."/>
            <person name="Mortensen U.H."/>
            <person name="De Vries R.P."/>
            <person name="Baker S.E."/>
            <person name="Andersen M.R."/>
        </authorList>
    </citation>
    <scope>NUCLEOTIDE SEQUENCE [LARGE SCALE GENOMIC DNA]</scope>
    <source>
        <strain evidence="2 3">CBS 209.92</strain>
    </source>
</reference>
<dbReference type="Proteomes" id="UP001610563">
    <property type="component" value="Unassembled WGS sequence"/>
</dbReference>
<gene>
    <name evidence="2" type="ORF">BJX66DRAFT_313842</name>
</gene>
<evidence type="ECO:0000256" key="1">
    <source>
        <dbReference type="SAM" id="MobiDB-lite"/>
    </source>
</evidence>
<evidence type="ECO:0000313" key="2">
    <source>
        <dbReference type="EMBL" id="KAL2785963.1"/>
    </source>
</evidence>
<dbReference type="EMBL" id="JBFTWV010000129">
    <property type="protein sequence ID" value="KAL2785963.1"/>
    <property type="molecule type" value="Genomic_DNA"/>
</dbReference>